<feature type="repeat" description="TPR" evidence="3">
    <location>
        <begin position="190"/>
        <end position="223"/>
    </location>
</feature>
<dbReference type="PROSITE" id="PS50005">
    <property type="entry name" value="TPR"/>
    <property type="match status" value="3"/>
</dbReference>
<organism evidence="4 5">
    <name type="scientific">Phormidesmis priestleyi Ana</name>
    <dbReference type="NCBI Taxonomy" id="1666911"/>
    <lineage>
        <taxon>Bacteria</taxon>
        <taxon>Bacillati</taxon>
        <taxon>Cyanobacteriota</taxon>
        <taxon>Cyanophyceae</taxon>
        <taxon>Leptolyngbyales</taxon>
        <taxon>Leptolyngbyaceae</taxon>
        <taxon>Phormidesmis</taxon>
    </lineage>
</organism>
<keyword evidence="2 3" id="KW-0802">TPR repeat</keyword>
<evidence type="ECO:0000313" key="5">
    <source>
        <dbReference type="Proteomes" id="UP000050465"/>
    </source>
</evidence>
<dbReference type="Pfam" id="PF13432">
    <property type="entry name" value="TPR_16"/>
    <property type="match status" value="1"/>
</dbReference>
<dbReference type="Pfam" id="PF13174">
    <property type="entry name" value="TPR_6"/>
    <property type="match status" value="1"/>
</dbReference>
<feature type="repeat" description="TPR" evidence="3">
    <location>
        <begin position="156"/>
        <end position="189"/>
    </location>
</feature>
<protein>
    <submittedName>
        <fullName evidence="4">TPR repeat</fullName>
    </submittedName>
</protein>
<dbReference type="Pfam" id="PF13414">
    <property type="entry name" value="TPR_11"/>
    <property type="match status" value="1"/>
</dbReference>
<dbReference type="AlphaFoldDB" id="A0A0N8KND2"/>
<dbReference type="Proteomes" id="UP000050465">
    <property type="component" value="Unassembled WGS sequence"/>
</dbReference>
<dbReference type="Gene3D" id="1.25.40.10">
    <property type="entry name" value="Tetratricopeptide repeat domain"/>
    <property type="match status" value="2"/>
</dbReference>
<dbReference type="PROSITE" id="PS50293">
    <property type="entry name" value="TPR_REGION"/>
    <property type="match status" value="1"/>
</dbReference>
<evidence type="ECO:0000313" key="4">
    <source>
        <dbReference type="EMBL" id="KPQ36210.1"/>
    </source>
</evidence>
<dbReference type="EMBL" id="LJZR01000007">
    <property type="protein sequence ID" value="KPQ36210.1"/>
    <property type="molecule type" value="Genomic_DNA"/>
</dbReference>
<dbReference type="InterPro" id="IPR011990">
    <property type="entry name" value="TPR-like_helical_dom_sf"/>
</dbReference>
<dbReference type="GO" id="GO:0009279">
    <property type="term" value="C:cell outer membrane"/>
    <property type="evidence" value="ECO:0007669"/>
    <property type="project" value="TreeGrafter"/>
</dbReference>
<reference evidence="4 5" key="1">
    <citation type="submission" date="2015-09" db="EMBL/GenBank/DDBJ databases">
        <title>Identification and resolution of microdiversity through metagenomic sequencing of parallel consortia.</title>
        <authorList>
            <person name="Nelson W.C."/>
            <person name="Romine M.F."/>
            <person name="Lindemann S.R."/>
        </authorList>
    </citation>
    <scope>NUCLEOTIDE SEQUENCE [LARGE SCALE GENOMIC DNA]</scope>
    <source>
        <strain evidence="4">Ana</strain>
    </source>
</reference>
<dbReference type="GO" id="GO:0046813">
    <property type="term" value="P:receptor-mediated virion attachment to host cell"/>
    <property type="evidence" value="ECO:0007669"/>
    <property type="project" value="TreeGrafter"/>
</dbReference>
<proteinExistence type="predicted"/>
<keyword evidence="1" id="KW-0677">Repeat</keyword>
<gene>
    <name evidence="4" type="ORF">HLUCCA11_06675</name>
</gene>
<dbReference type="SUPFAM" id="SSF48452">
    <property type="entry name" value="TPR-like"/>
    <property type="match status" value="1"/>
</dbReference>
<dbReference type="InterPro" id="IPR050498">
    <property type="entry name" value="Ycf3"/>
</dbReference>
<evidence type="ECO:0000256" key="1">
    <source>
        <dbReference type="ARBA" id="ARBA00022737"/>
    </source>
</evidence>
<dbReference type="STRING" id="1666911.HLUCCA11_06675"/>
<feature type="repeat" description="TPR" evidence="3">
    <location>
        <begin position="122"/>
        <end position="155"/>
    </location>
</feature>
<dbReference type="InterPro" id="IPR019734">
    <property type="entry name" value="TPR_rpt"/>
</dbReference>
<sequence>MQKRAQQMKGKFRYGLALVLSIVIWASGSVPAMPHAIAYAQSSQLLSAQLLSAQLLSAQPSSAQLLSAQPLSAQSFSALLSEQDISTISQLRKAAFEATSKGQFELAEAQWSELIEKLPQEAAVWSNRGNVRVRQNNLEGALADYTQAISLAPGEADPYLNRGAVWEAMGQWEKAIADYNQVLQIDPDDPAAYNNRGNAEAGKGEWALAIADYQAAITLQPSFSLAYGNYALALYQTEETDKSIQIMKSLVRKYPSFADMRAALTAALWAQGQIGEAESNWVAVVGLDGRYKDLSWVTNVRRWPPRMVAALESFLNL</sequence>
<evidence type="ECO:0000256" key="3">
    <source>
        <dbReference type="PROSITE-ProRule" id="PRU00339"/>
    </source>
</evidence>
<dbReference type="PATRIC" id="fig|1666911.3.peg.4926"/>
<dbReference type="PANTHER" id="PTHR44858">
    <property type="entry name" value="TETRATRICOPEPTIDE REPEAT PROTEIN 6"/>
    <property type="match status" value="1"/>
</dbReference>
<dbReference type="SMART" id="SM00028">
    <property type="entry name" value="TPR"/>
    <property type="match status" value="5"/>
</dbReference>
<dbReference type="PANTHER" id="PTHR44858:SF1">
    <property type="entry name" value="UDP-N-ACETYLGLUCOSAMINE--PEPTIDE N-ACETYLGLUCOSAMINYLTRANSFERASE SPINDLY-RELATED"/>
    <property type="match status" value="1"/>
</dbReference>
<comment type="caution">
    <text evidence="4">The sequence shown here is derived from an EMBL/GenBank/DDBJ whole genome shotgun (WGS) entry which is preliminary data.</text>
</comment>
<accession>A0A0N8KND2</accession>
<evidence type="ECO:0000256" key="2">
    <source>
        <dbReference type="ARBA" id="ARBA00022803"/>
    </source>
</evidence>
<name>A0A0N8KND2_9CYAN</name>